<dbReference type="EMBL" id="JAFMPM010000006">
    <property type="protein sequence ID" value="MBO0612760.1"/>
    <property type="molecule type" value="Genomic_DNA"/>
</dbReference>
<evidence type="ECO:0000313" key="2">
    <source>
        <dbReference type="EMBL" id="QTX11777.1"/>
    </source>
</evidence>
<gene>
    <name evidence="2" type="ORF">J1836_005375</name>
    <name evidence="1" type="ORF">J1836_07455</name>
</gene>
<name>A0A8B0SQ07_9GAMM</name>
<protein>
    <submittedName>
        <fullName evidence="2">Class I SAM-dependent methyltransferase</fullName>
    </submittedName>
</protein>
<dbReference type="GO" id="GO:0032259">
    <property type="term" value="P:methylation"/>
    <property type="evidence" value="ECO:0007669"/>
    <property type="project" value="UniProtKB-KW"/>
</dbReference>
<dbReference type="AlphaFoldDB" id="A0A8B0SQ07"/>
<organism evidence="2">
    <name type="scientific">Thiothrix fructosivorans</name>
    <dbReference type="NCBI Taxonomy" id="111770"/>
    <lineage>
        <taxon>Bacteria</taxon>
        <taxon>Pseudomonadati</taxon>
        <taxon>Pseudomonadota</taxon>
        <taxon>Gammaproteobacteria</taxon>
        <taxon>Thiotrichales</taxon>
        <taxon>Thiotrichaceae</taxon>
        <taxon>Thiothrix</taxon>
    </lineage>
</organism>
<dbReference type="RefSeq" id="WP_207250442.1">
    <property type="nucleotide sequence ID" value="NZ_JAFMPM010000006.1"/>
</dbReference>
<keyword evidence="3" id="KW-1185">Reference proteome</keyword>
<proteinExistence type="predicted"/>
<reference evidence="2" key="2">
    <citation type="submission" date="2021-04" db="EMBL/GenBank/DDBJ databases">
        <title>Complete Genome and methylome analysis of Thiothrix fructosivorans ATCC 49748.</title>
        <authorList>
            <person name="Fomenkov A."/>
            <person name="Sun L."/>
            <person name="Vincze T."/>
            <person name="Grabovich M.Y."/>
            <person name="Roberts R.J."/>
        </authorList>
    </citation>
    <scope>NUCLEOTIDE SEQUENCE</scope>
    <source>
        <strain evidence="2">ATCC 49748</strain>
    </source>
</reference>
<dbReference type="PANTHER" id="PTHR43861">
    <property type="entry name" value="TRANS-ACONITATE 2-METHYLTRANSFERASE-RELATED"/>
    <property type="match status" value="1"/>
</dbReference>
<accession>A0A8B0SQ07</accession>
<reference evidence="1 3" key="1">
    <citation type="submission" date="2021-03" db="EMBL/GenBank/DDBJ databases">
        <title>Draft genome and methylome analysis of Thiotrix fructosivoruns ATCC 49748.</title>
        <authorList>
            <person name="Fomenkov A."/>
            <person name="Grabovich M.Y."/>
            <person name="Roberts R.J."/>
        </authorList>
    </citation>
    <scope>NUCLEOTIDE SEQUENCE [LARGE SCALE GENOMIC DNA]</scope>
    <source>
        <strain evidence="1 3">ATCC 49748</strain>
    </source>
</reference>
<dbReference type="SUPFAM" id="SSF53335">
    <property type="entry name" value="S-adenosyl-L-methionine-dependent methyltransferases"/>
    <property type="match status" value="1"/>
</dbReference>
<dbReference type="CDD" id="cd02440">
    <property type="entry name" value="AdoMet_MTases"/>
    <property type="match status" value="1"/>
</dbReference>
<evidence type="ECO:0000313" key="3">
    <source>
        <dbReference type="Proteomes" id="UP000664466"/>
    </source>
</evidence>
<dbReference type="GO" id="GO:0008168">
    <property type="term" value="F:methyltransferase activity"/>
    <property type="evidence" value="ECO:0007669"/>
    <property type="project" value="UniProtKB-KW"/>
</dbReference>
<dbReference type="InterPro" id="IPR029063">
    <property type="entry name" value="SAM-dependent_MTases_sf"/>
</dbReference>
<evidence type="ECO:0000313" key="1">
    <source>
        <dbReference type="EMBL" id="MBO0612760.1"/>
    </source>
</evidence>
<dbReference type="Pfam" id="PF13489">
    <property type="entry name" value="Methyltransf_23"/>
    <property type="match status" value="1"/>
</dbReference>
<keyword evidence="2" id="KW-0489">Methyltransferase</keyword>
<keyword evidence="2" id="KW-0808">Transferase</keyword>
<dbReference type="Proteomes" id="UP000664466">
    <property type="component" value="Unassembled WGS sequence"/>
</dbReference>
<sequence length="439" mass="49667">MQTDRVVWYNPRPITTDACRVCGNTHHNHLILTVAHWATDLGVMDVAKCGDCGSAWFPNMERFLVPYPDTQIILQDPDFPYYIYHYLEIVGGLDWKVSLLERLPFAQFRSVLEIGCNAGVTLDYCRTQWNAETVIGLEPSAYGVMGSRLLEIPILPQYLHEATSIHDQPFDFIYATEVLEHVPDPLAFLQEIKRSLTPDGILLLTTPRAGALNLQTPAGELLAALSPGAHYFLLSPEKLADLASQAGFAWCHIEPFGMTQVCVLADHPVTLANHVWATPRIRDYYQRKTSQTVADARVLLGHWLNYHTYTCQMELPVEATVIAEIETALQTLFDIDLAQPQGLLERVAATDSLVNLGKVMPYALPYYLYWRGGDYLPVAKLLVLQGLQVDFQNLFVYDALLDKIREAQPLQAQAPTSLYQRFQSQLKRFSDRLVRHNHD</sequence>
<dbReference type="Gene3D" id="3.40.50.150">
    <property type="entry name" value="Vaccinia Virus protein VP39"/>
    <property type="match status" value="1"/>
</dbReference>
<dbReference type="EMBL" id="CP072748">
    <property type="protein sequence ID" value="QTX11777.1"/>
    <property type="molecule type" value="Genomic_DNA"/>
</dbReference>